<gene>
    <name evidence="1" type="ORF">G2W53_014226</name>
</gene>
<evidence type="ECO:0000313" key="1">
    <source>
        <dbReference type="EMBL" id="KAF7831893.1"/>
    </source>
</evidence>
<dbReference type="AlphaFoldDB" id="A0A834WT03"/>
<keyword evidence="2" id="KW-1185">Reference proteome</keyword>
<dbReference type="Proteomes" id="UP000634136">
    <property type="component" value="Unassembled WGS sequence"/>
</dbReference>
<organism evidence="1 2">
    <name type="scientific">Senna tora</name>
    <dbReference type="NCBI Taxonomy" id="362788"/>
    <lineage>
        <taxon>Eukaryota</taxon>
        <taxon>Viridiplantae</taxon>
        <taxon>Streptophyta</taxon>
        <taxon>Embryophyta</taxon>
        <taxon>Tracheophyta</taxon>
        <taxon>Spermatophyta</taxon>
        <taxon>Magnoliopsida</taxon>
        <taxon>eudicotyledons</taxon>
        <taxon>Gunneridae</taxon>
        <taxon>Pentapetalae</taxon>
        <taxon>rosids</taxon>
        <taxon>fabids</taxon>
        <taxon>Fabales</taxon>
        <taxon>Fabaceae</taxon>
        <taxon>Caesalpinioideae</taxon>
        <taxon>Cassia clade</taxon>
        <taxon>Senna</taxon>
    </lineage>
</organism>
<reference evidence="1" key="1">
    <citation type="submission" date="2020-09" db="EMBL/GenBank/DDBJ databases">
        <title>Genome-Enabled Discovery of Anthraquinone Biosynthesis in Senna tora.</title>
        <authorList>
            <person name="Kang S.-H."/>
            <person name="Pandey R.P."/>
            <person name="Lee C.-M."/>
            <person name="Sim J.-S."/>
            <person name="Jeong J.-T."/>
            <person name="Choi B.-S."/>
            <person name="Jung M."/>
            <person name="Ginzburg D."/>
            <person name="Zhao K."/>
            <person name="Won S.Y."/>
            <person name="Oh T.-J."/>
            <person name="Yu Y."/>
            <person name="Kim N.-H."/>
            <person name="Lee O.R."/>
            <person name="Lee T.-H."/>
            <person name="Bashyal P."/>
            <person name="Kim T.-S."/>
            <person name="Lee W.-H."/>
            <person name="Kawkins C."/>
            <person name="Kim C.-K."/>
            <person name="Kim J.S."/>
            <person name="Ahn B.O."/>
            <person name="Rhee S.Y."/>
            <person name="Sohng J.K."/>
        </authorList>
    </citation>
    <scope>NUCLEOTIDE SEQUENCE</scope>
    <source>
        <tissue evidence="1">Leaf</tissue>
    </source>
</reference>
<comment type="caution">
    <text evidence="1">The sequence shown here is derived from an EMBL/GenBank/DDBJ whole genome shotgun (WGS) entry which is preliminary data.</text>
</comment>
<dbReference type="EMBL" id="JAAIUW010000005">
    <property type="protein sequence ID" value="KAF7831893.1"/>
    <property type="molecule type" value="Genomic_DNA"/>
</dbReference>
<proteinExistence type="predicted"/>
<evidence type="ECO:0000313" key="2">
    <source>
        <dbReference type="Proteomes" id="UP000634136"/>
    </source>
</evidence>
<accession>A0A834WT03</accession>
<sequence>MNAIWNCTIPGVFRRLVRLLQLGIEFQAELARKDEIALSMSSTFLSPSATFWSIIPSLLFHRYQRSGPSSSLLKPSRRRHLLITVLRLCHLLLRFESDLCLDDSSSYRIYQMVKLDLELLSAVFLTSSSMLIPLVSMFQ</sequence>
<protein>
    <submittedName>
        <fullName evidence="1">Uncharacterized protein</fullName>
    </submittedName>
</protein>
<name>A0A834WT03_9FABA</name>